<accession>A0A1B2D5U4</accession>
<proteinExistence type="predicted"/>
<dbReference type="RefSeq" id="WP_045267287.1">
    <property type="nucleotide sequence ID" value="NZ_CAHPRW010000004.1"/>
</dbReference>
<dbReference type="OrthoDB" id="8795257at2"/>
<dbReference type="Proteomes" id="UP000834458">
    <property type="component" value="Unassembled WGS sequence"/>
</dbReference>
<reference evidence="1" key="1">
    <citation type="submission" date="2020-05" db="EMBL/GenBank/DDBJ databases">
        <authorList>
            <person name="Delgado-Blas J."/>
        </authorList>
    </citation>
    <scope>NUCLEOTIDE SEQUENCE</scope>
    <source>
        <strain evidence="1">BB1454</strain>
    </source>
</reference>
<name>A0A1B2D5U4_9BURK</name>
<comment type="caution">
    <text evidence="1">The sequence shown here is derived from an EMBL/GenBank/DDBJ whole genome shotgun (WGS) entry which is preliminary data.</text>
</comment>
<sequence>MATQTIDTPEYMLYPSPRNEHRVVFEHQCFVPHPYAIIHLPDYDFEGRATLFSAQRKQDGRMGQLVTCELEIDIVRFERLFDPD</sequence>
<gene>
    <name evidence="1" type="ORF">GHA_01011</name>
</gene>
<evidence type="ECO:0000313" key="2">
    <source>
        <dbReference type="Proteomes" id="UP000834458"/>
    </source>
</evidence>
<dbReference type="EMBL" id="CAHPSC010000010">
    <property type="protein sequence ID" value="CAB5673821.1"/>
    <property type="molecule type" value="Genomic_DNA"/>
</dbReference>
<dbReference type="AlphaFoldDB" id="A0A1B2D5U4"/>
<evidence type="ECO:0000313" key="1">
    <source>
        <dbReference type="EMBL" id="CAB5673821.1"/>
    </source>
</evidence>
<dbReference type="eggNOG" id="ENOG50331K0">
    <property type="taxonomic scope" value="Bacteria"/>
</dbReference>
<organism evidence="1 2">
    <name type="scientific">Comamonas aquatica</name>
    <dbReference type="NCBI Taxonomy" id="225991"/>
    <lineage>
        <taxon>Bacteria</taxon>
        <taxon>Pseudomonadati</taxon>
        <taxon>Pseudomonadota</taxon>
        <taxon>Betaproteobacteria</taxon>
        <taxon>Burkholderiales</taxon>
        <taxon>Comamonadaceae</taxon>
        <taxon>Comamonas</taxon>
    </lineage>
</organism>
<dbReference type="GeneID" id="74937455"/>
<protein>
    <submittedName>
        <fullName evidence="1">Uncharacterized protein</fullName>
    </submittedName>
</protein>